<dbReference type="Proteomes" id="UP000504638">
    <property type="component" value="Unplaced"/>
</dbReference>
<keyword evidence="8" id="KW-1185">Reference proteome</keyword>
<organism evidence="7">
    <name type="scientific">Eremomyces bilateralis CBS 781.70</name>
    <dbReference type="NCBI Taxonomy" id="1392243"/>
    <lineage>
        <taxon>Eukaryota</taxon>
        <taxon>Fungi</taxon>
        <taxon>Dikarya</taxon>
        <taxon>Ascomycota</taxon>
        <taxon>Pezizomycotina</taxon>
        <taxon>Dothideomycetes</taxon>
        <taxon>Dothideomycetes incertae sedis</taxon>
        <taxon>Eremomycetales</taxon>
        <taxon>Eremomycetaceae</taxon>
        <taxon>Eremomyces</taxon>
    </lineage>
</organism>
<reference evidence="9" key="2">
    <citation type="submission" date="2020-04" db="EMBL/GenBank/DDBJ databases">
        <authorList>
            <consortium name="NCBI Genome Project"/>
        </authorList>
    </citation>
    <scope>NUCLEOTIDE SEQUENCE</scope>
    <source>
        <strain evidence="9">CBS 781.70</strain>
    </source>
</reference>
<dbReference type="PANTHER" id="PTHR10961">
    <property type="entry name" value="PEROXISOMAL SARCOSINE OXIDASE"/>
    <property type="match status" value="1"/>
</dbReference>
<dbReference type="RefSeq" id="XP_033536780.1">
    <property type="nucleotide sequence ID" value="XM_033681098.1"/>
</dbReference>
<comment type="similarity">
    <text evidence="2">Belongs to the MSOX/MTOX family.</text>
</comment>
<gene>
    <name evidence="7 9" type="ORF">P152DRAFT_471778</name>
</gene>
<dbReference type="Pfam" id="PF01266">
    <property type="entry name" value="DAO"/>
    <property type="match status" value="1"/>
</dbReference>
<dbReference type="GeneID" id="54421668"/>
<reference evidence="7 9" key="1">
    <citation type="submission" date="2020-01" db="EMBL/GenBank/DDBJ databases">
        <authorList>
            <consortium name="DOE Joint Genome Institute"/>
            <person name="Haridas S."/>
            <person name="Albert R."/>
            <person name="Binder M."/>
            <person name="Bloem J."/>
            <person name="Labutti K."/>
            <person name="Salamov A."/>
            <person name="Andreopoulos B."/>
            <person name="Baker S.E."/>
            <person name="Barry K."/>
            <person name="Bills G."/>
            <person name="Bluhm B.H."/>
            <person name="Cannon C."/>
            <person name="Castanera R."/>
            <person name="Culley D.E."/>
            <person name="Daum C."/>
            <person name="Ezra D."/>
            <person name="Gonzalez J.B."/>
            <person name="Henrissat B."/>
            <person name="Kuo A."/>
            <person name="Liang C."/>
            <person name="Lipzen A."/>
            <person name="Lutzoni F."/>
            <person name="Magnuson J."/>
            <person name="Mondo S."/>
            <person name="Nolan M."/>
            <person name="Ohm R."/>
            <person name="Pangilinan J."/>
            <person name="Park H.-J."/>
            <person name="Ramirez L."/>
            <person name="Alfaro M."/>
            <person name="Sun H."/>
            <person name="Tritt A."/>
            <person name="Yoshinaga Y."/>
            <person name="Zwiers L.-H."/>
            <person name="Turgeon B.G."/>
            <person name="Goodwin S.B."/>
            <person name="Spatafora J.W."/>
            <person name="Crous P.W."/>
            <person name="Grigoriev I.V."/>
        </authorList>
    </citation>
    <scope>NUCLEOTIDE SEQUENCE</scope>
    <source>
        <strain evidence="7 9">CBS 781.70</strain>
    </source>
</reference>
<evidence type="ECO:0000259" key="6">
    <source>
        <dbReference type="Pfam" id="PF01266"/>
    </source>
</evidence>
<dbReference type="SUPFAM" id="SSF51905">
    <property type="entry name" value="FAD/NAD(P)-binding domain"/>
    <property type="match status" value="1"/>
</dbReference>
<evidence type="ECO:0000313" key="7">
    <source>
        <dbReference type="EMBL" id="KAF1815149.1"/>
    </source>
</evidence>
<dbReference type="Gene3D" id="3.50.50.60">
    <property type="entry name" value="FAD/NAD(P)-binding domain"/>
    <property type="match status" value="1"/>
</dbReference>
<proteinExistence type="inferred from homology"/>
<evidence type="ECO:0000313" key="9">
    <source>
        <dbReference type="RefSeq" id="XP_033536780.1"/>
    </source>
</evidence>
<dbReference type="InterPro" id="IPR045170">
    <property type="entry name" value="MTOX"/>
</dbReference>
<feature type="domain" description="FAD dependent oxidoreductase" evidence="6">
    <location>
        <begin position="11"/>
        <end position="423"/>
    </location>
</feature>
<evidence type="ECO:0000256" key="5">
    <source>
        <dbReference type="ARBA" id="ARBA00023002"/>
    </source>
</evidence>
<dbReference type="GO" id="GO:0050031">
    <property type="term" value="F:L-pipecolate oxidase activity"/>
    <property type="evidence" value="ECO:0007669"/>
    <property type="project" value="TreeGrafter"/>
</dbReference>
<dbReference type="GO" id="GO:0050660">
    <property type="term" value="F:flavin adenine dinucleotide binding"/>
    <property type="evidence" value="ECO:0007669"/>
    <property type="project" value="InterPro"/>
</dbReference>
<reference evidence="9" key="3">
    <citation type="submission" date="2025-04" db="UniProtKB">
        <authorList>
            <consortium name="RefSeq"/>
        </authorList>
    </citation>
    <scope>IDENTIFICATION</scope>
    <source>
        <strain evidence="9">CBS 781.70</strain>
    </source>
</reference>
<protein>
    <submittedName>
        <fullName evidence="7 9">FAD dependent oxidoreductase</fullName>
    </submittedName>
</protein>
<dbReference type="GO" id="GO:0008115">
    <property type="term" value="F:sarcosine oxidase activity"/>
    <property type="evidence" value="ECO:0007669"/>
    <property type="project" value="TreeGrafter"/>
</dbReference>
<comment type="cofactor">
    <cofactor evidence="1">
        <name>FAD</name>
        <dbReference type="ChEBI" id="CHEBI:57692"/>
    </cofactor>
</comment>
<evidence type="ECO:0000256" key="3">
    <source>
        <dbReference type="ARBA" id="ARBA00022630"/>
    </source>
</evidence>
<dbReference type="InterPro" id="IPR006076">
    <property type="entry name" value="FAD-dep_OxRdtase"/>
</dbReference>
<dbReference type="InterPro" id="IPR036188">
    <property type="entry name" value="FAD/NAD-bd_sf"/>
</dbReference>
<keyword evidence="4" id="KW-0274">FAD</keyword>
<evidence type="ECO:0000256" key="4">
    <source>
        <dbReference type="ARBA" id="ARBA00022827"/>
    </source>
</evidence>
<dbReference type="GO" id="GO:0004657">
    <property type="term" value="F:proline dehydrogenase activity"/>
    <property type="evidence" value="ECO:0007669"/>
    <property type="project" value="TreeGrafter"/>
</dbReference>
<accession>A0A6G1GBC2</accession>
<dbReference type="Gene3D" id="3.30.9.10">
    <property type="entry name" value="D-Amino Acid Oxidase, subunit A, domain 2"/>
    <property type="match status" value="1"/>
</dbReference>
<sequence>MSEPFIAPQSVLIIGSGVFGLSTALSLCERDEFSKSTITLVDKHEFPTPDGASIDTSRLIRADYADPDYAAFATEAQTHWRQSHADASRYYECGLVLTCVPSNVDYLHRSLANLQAMGHSDGLHILPTRADILRLSGTPGTAGTAGYVNRRSGWADAEASMAYLRRQVEATGRVTFVVGTVARLSSTAAPFPQITGAHLRDGRQLTADLTILAAGAWTNALLRLGNRVRATGQVMGYYALSAAEAEALAKIPAQIDMSRGLFLIPPPPPPYATGVDEGYPNAHRVRHPHLKVARHGVGYMNWVARDAGLGGMEEWDETGTEGEGKVSVPVTDGHTVTLPAEADEALRGYIRELFPPNIPSPLPASLRDLPTRPFSHSRVCTYADTPDSSFLVSYHPRYGGSLFLATGGSGHAFKFLPVLGGKVVDVLVGREERVGRLAEKWRWRWGKGNVLEDEWIEEGMRGGVKGLTWDEAVAQSAVI</sequence>
<dbReference type="EMBL" id="ML975152">
    <property type="protein sequence ID" value="KAF1815149.1"/>
    <property type="molecule type" value="Genomic_DNA"/>
</dbReference>
<evidence type="ECO:0000256" key="1">
    <source>
        <dbReference type="ARBA" id="ARBA00001974"/>
    </source>
</evidence>
<name>A0A6G1GBC2_9PEZI</name>
<evidence type="ECO:0000313" key="8">
    <source>
        <dbReference type="Proteomes" id="UP000504638"/>
    </source>
</evidence>
<dbReference type="PANTHER" id="PTHR10961:SF46">
    <property type="entry name" value="PEROXISOMAL SARCOSINE OXIDASE"/>
    <property type="match status" value="1"/>
</dbReference>
<keyword evidence="3" id="KW-0285">Flavoprotein</keyword>
<keyword evidence="5" id="KW-0560">Oxidoreductase</keyword>
<dbReference type="OrthoDB" id="2219495at2759"/>
<evidence type="ECO:0000256" key="2">
    <source>
        <dbReference type="ARBA" id="ARBA00010989"/>
    </source>
</evidence>
<dbReference type="AlphaFoldDB" id="A0A6G1GBC2"/>